<gene>
    <name evidence="2" type="ORF">ACN38_g8522</name>
</gene>
<evidence type="ECO:0000256" key="1">
    <source>
        <dbReference type="SAM" id="MobiDB-lite"/>
    </source>
</evidence>
<feature type="compositionally biased region" description="Polar residues" evidence="1">
    <location>
        <begin position="120"/>
        <end position="129"/>
    </location>
</feature>
<name>A0A0M8NX26_9EURO</name>
<organism evidence="2 3">
    <name type="scientific">Penicillium nordicum</name>
    <dbReference type="NCBI Taxonomy" id="229535"/>
    <lineage>
        <taxon>Eukaryota</taxon>
        <taxon>Fungi</taxon>
        <taxon>Dikarya</taxon>
        <taxon>Ascomycota</taxon>
        <taxon>Pezizomycotina</taxon>
        <taxon>Eurotiomycetes</taxon>
        <taxon>Eurotiomycetidae</taxon>
        <taxon>Eurotiales</taxon>
        <taxon>Aspergillaceae</taxon>
        <taxon>Penicillium</taxon>
    </lineage>
</organism>
<comment type="caution">
    <text evidence="2">The sequence shown here is derived from an EMBL/GenBank/DDBJ whole genome shotgun (WGS) entry which is preliminary data.</text>
</comment>
<dbReference type="STRING" id="229535.A0A0M8NX26"/>
<sequence>MEPPPAPRPPAPEVPSTVSQWRASARDCHVLTKNPSKLECLHPGSKVTFKEYLSMRIIRRVSNITEFPDRETEGRAKEMVKGDEAIQTWLSYIETDQYPTDRKLGMFALVRQGQLAIVASDSQEPSQTVELRRRDRPQAPELSADTAGRSPSAAASTAPTEPSTAASSVPTELSTAASRKWVKYARADGEPQVNQFVINLLNALTLSVGQGVNCQWSPNGNLFGSVSFREVQLTAYVDGYLMGVKKSDIFAIVEVKAGIRDPEQYPLVEWQEGAEMVSWIMNDEENLRRHPFETRLLVSLNRHEMYLTIARYHEDYVKFLKGEFQGLKSYPENRFLHLHEYGPWDIGKKSHMRDLAEIIVRFSLRVKDEQARSAVPSGSGPDGA</sequence>
<evidence type="ECO:0000313" key="2">
    <source>
        <dbReference type="EMBL" id="KOS40618.1"/>
    </source>
</evidence>
<dbReference type="OrthoDB" id="3508621at2759"/>
<proteinExistence type="predicted"/>
<feature type="compositionally biased region" description="Low complexity" evidence="1">
    <location>
        <begin position="150"/>
        <end position="171"/>
    </location>
</feature>
<accession>A0A0M8NX26</accession>
<dbReference type="EMBL" id="LHQQ01000157">
    <property type="protein sequence ID" value="KOS40618.1"/>
    <property type="molecule type" value="Genomic_DNA"/>
</dbReference>
<dbReference type="Proteomes" id="UP000037696">
    <property type="component" value="Unassembled WGS sequence"/>
</dbReference>
<dbReference type="AlphaFoldDB" id="A0A0M8NX26"/>
<feature type="region of interest" description="Disordered" evidence="1">
    <location>
        <begin position="120"/>
        <end position="171"/>
    </location>
</feature>
<keyword evidence="3" id="KW-1185">Reference proteome</keyword>
<protein>
    <submittedName>
        <fullName evidence="2">Uncharacterized protein</fullName>
    </submittedName>
</protein>
<evidence type="ECO:0000313" key="3">
    <source>
        <dbReference type="Proteomes" id="UP000037696"/>
    </source>
</evidence>
<reference evidence="2 3" key="1">
    <citation type="submission" date="2015-08" db="EMBL/GenBank/DDBJ databases">
        <title>Genome sequencing of Penicillium nordicum.</title>
        <authorList>
            <person name="Nguyen H.D."/>
            <person name="Seifert K.A."/>
        </authorList>
    </citation>
    <scope>NUCLEOTIDE SEQUENCE [LARGE SCALE GENOMIC DNA]</scope>
    <source>
        <strain evidence="2 3">DAOMC 185683</strain>
    </source>
</reference>